<dbReference type="Proteomes" id="UP000052167">
    <property type="component" value="Unassembled WGS sequence"/>
</dbReference>
<reference evidence="4 5" key="1">
    <citation type="submission" date="2014-06" db="EMBL/GenBank/DDBJ databases">
        <title>Rhizobium pelagicum/R2-400B4.</title>
        <authorList>
            <person name="Kimes N.E."/>
            <person name="Lopez-Perez M."/>
        </authorList>
    </citation>
    <scope>NUCLEOTIDE SEQUENCE [LARGE SCALE GENOMIC DNA]</scope>
    <source>
        <strain evidence="4 5">R2-400B4</strain>
    </source>
</reference>
<comment type="similarity">
    <text evidence="1">Belongs to the Mu gp47/PBSX XkdT family.</text>
</comment>
<evidence type="ECO:0000313" key="5">
    <source>
        <dbReference type="Proteomes" id="UP000052167"/>
    </source>
</evidence>
<dbReference type="OrthoDB" id="7565172at2"/>
<protein>
    <recommendedName>
        <fullName evidence="6">Baseplate protein J-like domain-containing protein</fullName>
    </recommendedName>
</protein>
<keyword evidence="5" id="KW-1185">Reference proteome</keyword>
<gene>
    <name evidence="4" type="ORF">GV68_07180</name>
</gene>
<evidence type="ECO:0000256" key="1">
    <source>
        <dbReference type="ARBA" id="ARBA00038087"/>
    </source>
</evidence>
<evidence type="ECO:0008006" key="6">
    <source>
        <dbReference type="Google" id="ProtNLM"/>
    </source>
</evidence>
<evidence type="ECO:0000313" key="4">
    <source>
        <dbReference type="EMBL" id="KEQ06434.1"/>
    </source>
</evidence>
<proteinExistence type="inferred from homology"/>
<dbReference type="AlphaFoldDB" id="A0A922NYS2"/>
<dbReference type="RefSeq" id="WP_037166385.1">
    <property type="nucleotide sequence ID" value="NZ_CAJXID010000026.1"/>
</dbReference>
<dbReference type="PANTHER" id="PTHR37829">
    <property type="entry name" value="PHAGE-LIKE ELEMENT PBSX PROTEIN XKDT"/>
    <property type="match status" value="1"/>
</dbReference>
<feature type="domain" description="Baseplate J-like central" evidence="2">
    <location>
        <begin position="196"/>
        <end position="269"/>
    </location>
</feature>
<dbReference type="PANTHER" id="PTHR37829:SF3">
    <property type="entry name" value="PROTEIN JAYE-RELATED"/>
    <property type="match status" value="1"/>
</dbReference>
<name>A0A922NYS2_9HYPH</name>
<feature type="domain" description="Baseplate J-like C-terminal" evidence="3">
    <location>
        <begin position="284"/>
        <end position="358"/>
    </location>
</feature>
<organism evidence="4 5">
    <name type="scientific">Pseudorhizobium pelagicum</name>
    <dbReference type="NCBI Taxonomy" id="1509405"/>
    <lineage>
        <taxon>Bacteria</taxon>
        <taxon>Pseudomonadati</taxon>
        <taxon>Pseudomonadota</taxon>
        <taxon>Alphaproteobacteria</taxon>
        <taxon>Hyphomicrobiales</taxon>
        <taxon>Rhizobiaceae</taxon>
        <taxon>Rhizobium/Agrobacterium group</taxon>
        <taxon>Pseudorhizobium</taxon>
    </lineage>
</organism>
<dbReference type="InterPro" id="IPR052399">
    <property type="entry name" value="Phage_Baseplate_Assmbl_Protein"/>
</dbReference>
<evidence type="ECO:0000259" key="3">
    <source>
        <dbReference type="Pfam" id="PF26079"/>
    </source>
</evidence>
<dbReference type="EMBL" id="JOKJ01000016">
    <property type="protein sequence ID" value="KEQ06434.1"/>
    <property type="molecule type" value="Genomic_DNA"/>
</dbReference>
<dbReference type="Pfam" id="PF26079">
    <property type="entry name" value="Baseplate_J_C"/>
    <property type="match status" value="1"/>
</dbReference>
<dbReference type="InterPro" id="IPR058531">
    <property type="entry name" value="Baseplate_J_M"/>
</dbReference>
<accession>A0A922NYS2</accession>
<dbReference type="Pfam" id="PF26078">
    <property type="entry name" value="Baseplate_J_M"/>
    <property type="match status" value="1"/>
</dbReference>
<sequence>MPWQIRSLAEASQRVRGAFRQYMPGTDASLKNNFVTVTAKVLAALSHEFELRMAYLARQLFASTATGEFLARHGSDVGIFRKPSSAASGLIHGIAPAGVTYPAGIRFLSGNVVYLSTASASADLSGNLELAVAAQSNGSVTNRDVDGILALADPVLWPDLGAEWTVGSDGLGGGADREDEDSLRARILFRKRNPPGGGKLSDYESIALSVPGVLKAWAFRAPLAPGFLVIHFLFEGRVDFIPQPGDVAAVQAAIDAQRLVRVDDSVATAPVARPVNVEIEGLAFDTPEIRAGIERAIRAMFLNRCRPGIAGDTFTVSRSWFSEAISGVTGEDRHELIEPATDIVLTNGQFPTLGTVTYGA</sequence>
<comment type="caution">
    <text evidence="4">The sequence shown here is derived from an EMBL/GenBank/DDBJ whole genome shotgun (WGS) entry which is preliminary data.</text>
</comment>
<dbReference type="InterPro" id="IPR058530">
    <property type="entry name" value="Baseplate_J-like_C"/>
</dbReference>
<evidence type="ECO:0000259" key="2">
    <source>
        <dbReference type="Pfam" id="PF26078"/>
    </source>
</evidence>